<comment type="caution">
    <text evidence="1">The sequence shown here is derived from an EMBL/GenBank/DDBJ whole genome shotgun (WGS) entry which is preliminary data.</text>
</comment>
<sequence length="67" mass="7679">MEIHVSAPRKGDVRDAVKRLTFKADDGREDEMQFLAAVSSLYRSGGFITLRKYGEKKPFFGWQVGKR</sequence>
<proteinExistence type="predicted"/>
<protein>
    <submittedName>
        <fullName evidence="1">Uncharacterized protein</fullName>
    </submittedName>
</protein>
<name>A0A0F9L6H8_9ZZZZ</name>
<gene>
    <name evidence="1" type="ORF">LCGC14_1239300</name>
</gene>
<evidence type="ECO:0000313" key="1">
    <source>
        <dbReference type="EMBL" id="KKM90364.1"/>
    </source>
</evidence>
<dbReference type="EMBL" id="LAZR01006680">
    <property type="protein sequence ID" value="KKM90364.1"/>
    <property type="molecule type" value="Genomic_DNA"/>
</dbReference>
<accession>A0A0F9L6H8</accession>
<reference evidence="1" key="1">
    <citation type="journal article" date="2015" name="Nature">
        <title>Complex archaea that bridge the gap between prokaryotes and eukaryotes.</title>
        <authorList>
            <person name="Spang A."/>
            <person name="Saw J.H."/>
            <person name="Jorgensen S.L."/>
            <person name="Zaremba-Niedzwiedzka K."/>
            <person name="Martijn J."/>
            <person name="Lind A.E."/>
            <person name="van Eijk R."/>
            <person name="Schleper C."/>
            <person name="Guy L."/>
            <person name="Ettema T.J."/>
        </authorList>
    </citation>
    <scope>NUCLEOTIDE SEQUENCE</scope>
</reference>
<organism evidence="1">
    <name type="scientific">marine sediment metagenome</name>
    <dbReference type="NCBI Taxonomy" id="412755"/>
    <lineage>
        <taxon>unclassified sequences</taxon>
        <taxon>metagenomes</taxon>
        <taxon>ecological metagenomes</taxon>
    </lineage>
</organism>
<dbReference type="AlphaFoldDB" id="A0A0F9L6H8"/>